<sequence length="177" mass="17859">MMVPAVLSAGCGSGSVKSGAAGTGSGVPPTAWAKSVCTALSPWRARLASLTGSTQAQLTSTTTPAQAKQNLVDLLGGAESASEAARQKIADAGTPAVDKGGEIAARFVASLQAARDAYAHARSTVAGLDTGNASTFYTAVASAFDKLQHEYAASALDTDKLSSAPLRQAFNEVPECR</sequence>
<dbReference type="EMBL" id="JAATVY010000041">
    <property type="protein sequence ID" value="NJC73977.1"/>
    <property type="molecule type" value="Genomic_DNA"/>
</dbReference>
<evidence type="ECO:0008006" key="3">
    <source>
        <dbReference type="Google" id="ProtNLM"/>
    </source>
</evidence>
<proteinExistence type="predicted"/>
<dbReference type="Proteomes" id="UP000722989">
    <property type="component" value="Unassembled WGS sequence"/>
</dbReference>
<organism evidence="1 2">
    <name type="scientific">Planosporangium thailandense</name>
    <dbReference type="NCBI Taxonomy" id="765197"/>
    <lineage>
        <taxon>Bacteria</taxon>
        <taxon>Bacillati</taxon>
        <taxon>Actinomycetota</taxon>
        <taxon>Actinomycetes</taxon>
        <taxon>Micromonosporales</taxon>
        <taxon>Micromonosporaceae</taxon>
        <taxon>Planosporangium</taxon>
    </lineage>
</organism>
<comment type="caution">
    <text evidence="1">The sequence shown here is derived from an EMBL/GenBank/DDBJ whole genome shotgun (WGS) entry which is preliminary data.</text>
</comment>
<evidence type="ECO:0000313" key="2">
    <source>
        <dbReference type="Proteomes" id="UP000722989"/>
    </source>
</evidence>
<reference evidence="1 2" key="1">
    <citation type="submission" date="2020-03" db="EMBL/GenBank/DDBJ databases">
        <title>WGS of the type strain of Planosporangium spp.</title>
        <authorList>
            <person name="Thawai C."/>
        </authorList>
    </citation>
    <scope>NUCLEOTIDE SEQUENCE [LARGE SCALE GENOMIC DNA]</scope>
    <source>
        <strain evidence="1 2">TBRC 5610</strain>
    </source>
</reference>
<gene>
    <name evidence="1" type="ORF">HC031_30325</name>
</gene>
<name>A0ABX0Y9B0_9ACTN</name>
<protein>
    <recommendedName>
        <fullName evidence="3">Lipoprotein</fullName>
    </recommendedName>
</protein>
<keyword evidence="2" id="KW-1185">Reference proteome</keyword>
<evidence type="ECO:0000313" key="1">
    <source>
        <dbReference type="EMBL" id="NJC73977.1"/>
    </source>
</evidence>
<accession>A0ABX0Y9B0</accession>